<evidence type="ECO:0000256" key="5">
    <source>
        <dbReference type="ARBA" id="ARBA00023015"/>
    </source>
</evidence>
<organism evidence="11 12">
    <name type="scientific">Gracilibacillus oryzae</name>
    <dbReference type="NCBI Taxonomy" id="1672701"/>
    <lineage>
        <taxon>Bacteria</taxon>
        <taxon>Bacillati</taxon>
        <taxon>Bacillota</taxon>
        <taxon>Bacilli</taxon>
        <taxon>Bacillales</taxon>
        <taxon>Bacillaceae</taxon>
        <taxon>Gracilibacillus</taxon>
    </lineage>
</organism>
<dbReference type="GO" id="GO:0043565">
    <property type="term" value="F:sequence-specific DNA binding"/>
    <property type="evidence" value="ECO:0007669"/>
    <property type="project" value="InterPro"/>
</dbReference>
<reference evidence="11 12" key="1">
    <citation type="submission" date="2019-10" db="EMBL/GenBank/DDBJ databases">
        <title>Gracilibacillus sp. nov. isolated from rice seeds.</title>
        <authorList>
            <person name="He S."/>
        </authorList>
    </citation>
    <scope>NUCLEOTIDE SEQUENCE [LARGE SCALE GENOMIC DNA]</scope>
    <source>
        <strain evidence="11 12">TD8</strain>
    </source>
</reference>
<dbReference type="Gene3D" id="1.10.10.60">
    <property type="entry name" value="Homeodomain-like"/>
    <property type="match status" value="2"/>
</dbReference>
<evidence type="ECO:0000256" key="3">
    <source>
        <dbReference type="ARBA" id="ARBA00022553"/>
    </source>
</evidence>
<dbReference type="InterPro" id="IPR020449">
    <property type="entry name" value="Tscrpt_reg_AraC-type_HTH"/>
</dbReference>
<keyword evidence="4" id="KW-0902">Two-component regulatory system</keyword>
<protein>
    <submittedName>
        <fullName evidence="11">Response regulator</fullName>
    </submittedName>
</protein>
<dbReference type="AlphaFoldDB" id="A0A7C8GTD3"/>
<keyword evidence="3 8" id="KW-0597">Phosphoprotein</keyword>
<feature type="domain" description="Response regulatory" evidence="10">
    <location>
        <begin position="8"/>
        <end position="125"/>
    </location>
</feature>
<dbReference type="CDD" id="cd17536">
    <property type="entry name" value="REC_YesN-like"/>
    <property type="match status" value="1"/>
</dbReference>
<dbReference type="PANTHER" id="PTHR42713">
    <property type="entry name" value="HISTIDINE KINASE-RELATED"/>
    <property type="match status" value="1"/>
</dbReference>
<sequence length="507" mass="58896">MTDEMTLKMLIVDDEPLICQGLANTIPWGEMDIEIVGSALNGKKALEIMKKTPMDIVITDVNMPELDGIELSKVIIETFPHVSIIMISGYDEFEYARQALRMGVKDYLLKPVDIDELWTLVSNVKKQIEETRKSEQTKEETILTNYLSQQLFHLPGSFNLSEQIKSRHYAYRLMLVEKRNYYKAGQPPISYKNMKHLIDQMNICSIGIEMHENQTVLFLYDQEGISAEKINKLSSSVMTALNNEASLAISNSYYDMHQLAALYQELNIRLSFYRGSDKQVVTELEKLPAAKEYQLDKQQIGNLAEAIFQQNKKAAVRTVNKLFADFQEQSLTLQQIKTICLLLFTSIKERGQESLFEQLDFQLNEETDLLVYNSACSIQNLLLEDLERMIDYVDRSTDSHWIIQQAKQYIEKNYQKDIKAVEIAEAHYITPNYFSMLFKQETGYNYSEYLNTIRINRAKELLSETSNKVFEIAEYVGYKEYKYFVQVFKNYAGITPTQFRKLHSIEK</sequence>
<evidence type="ECO:0000259" key="10">
    <source>
        <dbReference type="PROSITE" id="PS50110"/>
    </source>
</evidence>
<dbReference type="GO" id="GO:0000160">
    <property type="term" value="P:phosphorelay signal transduction system"/>
    <property type="evidence" value="ECO:0007669"/>
    <property type="project" value="UniProtKB-KW"/>
</dbReference>
<dbReference type="OrthoDB" id="342399at2"/>
<dbReference type="PROSITE" id="PS01124">
    <property type="entry name" value="HTH_ARAC_FAMILY_2"/>
    <property type="match status" value="1"/>
</dbReference>
<dbReference type="SUPFAM" id="SSF46689">
    <property type="entry name" value="Homeodomain-like"/>
    <property type="match status" value="2"/>
</dbReference>
<evidence type="ECO:0000256" key="7">
    <source>
        <dbReference type="ARBA" id="ARBA00023163"/>
    </source>
</evidence>
<dbReference type="Gene3D" id="3.40.50.2300">
    <property type="match status" value="1"/>
</dbReference>
<dbReference type="InterPro" id="IPR001789">
    <property type="entry name" value="Sig_transdc_resp-reg_receiver"/>
</dbReference>
<keyword evidence="5" id="KW-0805">Transcription regulation</keyword>
<dbReference type="InterPro" id="IPR011006">
    <property type="entry name" value="CheY-like_superfamily"/>
</dbReference>
<keyword evidence="12" id="KW-1185">Reference proteome</keyword>
<dbReference type="Pfam" id="PF00072">
    <property type="entry name" value="Response_reg"/>
    <property type="match status" value="1"/>
</dbReference>
<proteinExistence type="predicted"/>
<dbReference type="SMART" id="SM00342">
    <property type="entry name" value="HTH_ARAC"/>
    <property type="match status" value="1"/>
</dbReference>
<evidence type="ECO:0000313" key="11">
    <source>
        <dbReference type="EMBL" id="KAB8136793.1"/>
    </source>
</evidence>
<dbReference type="InterPro" id="IPR018060">
    <property type="entry name" value="HTH_AraC"/>
</dbReference>
<dbReference type="PANTHER" id="PTHR42713:SF3">
    <property type="entry name" value="TRANSCRIPTIONAL REGULATORY PROTEIN HPTR"/>
    <property type="match status" value="1"/>
</dbReference>
<feature type="domain" description="HTH araC/xylS-type" evidence="9">
    <location>
        <begin position="404"/>
        <end position="502"/>
    </location>
</feature>
<dbReference type="GO" id="GO:0005737">
    <property type="term" value="C:cytoplasm"/>
    <property type="evidence" value="ECO:0007669"/>
    <property type="project" value="UniProtKB-SubCell"/>
</dbReference>
<dbReference type="PROSITE" id="PS00041">
    <property type="entry name" value="HTH_ARAC_FAMILY_1"/>
    <property type="match status" value="1"/>
</dbReference>
<keyword evidence="2" id="KW-0963">Cytoplasm</keyword>
<keyword evidence="7" id="KW-0804">Transcription</keyword>
<comment type="subcellular location">
    <subcellularLocation>
        <location evidence="1">Cytoplasm</location>
    </subcellularLocation>
</comment>
<dbReference type="InterPro" id="IPR009057">
    <property type="entry name" value="Homeodomain-like_sf"/>
</dbReference>
<dbReference type="PRINTS" id="PR00032">
    <property type="entry name" value="HTHARAC"/>
</dbReference>
<gene>
    <name evidence="11" type="ORF">F9U64_09825</name>
</gene>
<dbReference type="Pfam" id="PF12833">
    <property type="entry name" value="HTH_18"/>
    <property type="match status" value="1"/>
</dbReference>
<dbReference type="PROSITE" id="PS50110">
    <property type="entry name" value="RESPONSE_REGULATORY"/>
    <property type="match status" value="1"/>
</dbReference>
<comment type="caution">
    <text evidence="11">The sequence shown here is derived from an EMBL/GenBank/DDBJ whole genome shotgun (WGS) entry which is preliminary data.</text>
</comment>
<dbReference type="EMBL" id="WEID01000047">
    <property type="protein sequence ID" value="KAB8136793.1"/>
    <property type="molecule type" value="Genomic_DNA"/>
</dbReference>
<accession>A0A7C8GTD3</accession>
<dbReference type="GO" id="GO:0003700">
    <property type="term" value="F:DNA-binding transcription factor activity"/>
    <property type="evidence" value="ECO:0007669"/>
    <property type="project" value="InterPro"/>
</dbReference>
<evidence type="ECO:0000256" key="8">
    <source>
        <dbReference type="PROSITE-ProRule" id="PRU00169"/>
    </source>
</evidence>
<name>A0A7C8GTD3_9BACI</name>
<evidence type="ECO:0000256" key="1">
    <source>
        <dbReference type="ARBA" id="ARBA00004496"/>
    </source>
</evidence>
<dbReference type="InterPro" id="IPR018062">
    <property type="entry name" value="HTH_AraC-typ_CS"/>
</dbReference>
<evidence type="ECO:0000256" key="6">
    <source>
        <dbReference type="ARBA" id="ARBA00023125"/>
    </source>
</evidence>
<feature type="modified residue" description="4-aspartylphosphate" evidence="8">
    <location>
        <position position="60"/>
    </location>
</feature>
<evidence type="ECO:0000256" key="4">
    <source>
        <dbReference type="ARBA" id="ARBA00023012"/>
    </source>
</evidence>
<dbReference type="SUPFAM" id="SSF52172">
    <property type="entry name" value="CheY-like"/>
    <property type="match status" value="1"/>
</dbReference>
<evidence type="ECO:0000259" key="9">
    <source>
        <dbReference type="PROSITE" id="PS01124"/>
    </source>
</evidence>
<evidence type="ECO:0000256" key="2">
    <source>
        <dbReference type="ARBA" id="ARBA00022490"/>
    </source>
</evidence>
<dbReference type="SMART" id="SM00448">
    <property type="entry name" value="REC"/>
    <property type="match status" value="1"/>
</dbReference>
<evidence type="ECO:0000313" key="12">
    <source>
        <dbReference type="Proteomes" id="UP000480246"/>
    </source>
</evidence>
<dbReference type="Proteomes" id="UP000480246">
    <property type="component" value="Unassembled WGS sequence"/>
</dbReference>
<dbReference type="InterPro" id="IPR051552">
    <property type="entry name" value="HptR"/>
</dbReference>
<keyword evidence="6" id="KW-0238">DNA-binding</keyword>